<evidence type="ECO:0000313" key="1">
    <source>
        <dbReference type="EMBL" id="TFK32632.1"/>
    </source>
</evidence>
<organism evidence="1 2">
    <name type="scientific">Crucibulum laeve</name>
    <dbReference type="NCBI Taxonomy" id="68775"/>
    <lineage>
        <taxon>Eukaryota</taxon>
        <taxon>Fungi</taxon>
        <taxon>Dikarya</taxon>
        <taxon>Basidiomycota</taxon>
        <taxon>Agaricomycotina</taxon>
        <taxon>Agaricomycetes</taxon>
        <taxon>Agaricomycetidae</taxon>
        <taxon>Agaricales</taxon>
        <taxon>Agaricineae</taxon>
        <taxon>Nidulariaceae</taxon>
        <taxon>Crucibulum</taxon>
    </lineage>
</organism>
<protein>
    <submittedName>
        <fullName evidence="1">Uncharacterized protein</fullName>
    </submittedName>
</protein>
<dbReference type="AlphaFoldDB" id="A0A5C3LIV5"/>
<sequence length="217" mass="24615">MLLLYLLRFRNLQLESSVLPGPIAMLNNLYINSDEKQKMLMTCDALKSLTLSNLSADEDENFPMYEGEEHLRIFEHAPCLRHLVLHLANKSAPVLHLPWEMLTNLCVTLCSPLEVNRLVHKCPNLCCGSFSLIDVEDDDKEDESEDDDKDGTEDDADELRELYILEHLHSLLIVSSSSADVFKNIEFPALMALFLSFQDGAPISCIEALLPQFHNLQ</sequence>
<dbReference type="Proteomes" id="UP000308652">
    <property type="component" value="Unassembled WGS sequence"/>
</dbReference>
<gene>
    <name evidence="1" type="ORF">BDQ12DRAFT_728485</name>
</gene>
<dbReference type="EMBL" id="ML213668">
    <property type="protein sequence ID" value="TFK32632.1"/>
    <property type="molecule type" value="Genomic_DNA"/>
</dbReference>
<reference evidence="1 2" key="1">
    <citation type="journal article" date="2019" name="Nat. Ecol. Evol.">
        <title>Megaphylogeny resolves global patterns of mushroom evolution.</title>
        <authorList>
            <person name="Varga T."/>
            <person name="Krizsan K."/>
            <person name="Foldi C."/>
            <person name="Dima B."/>
            <person name="Sanchez-Garcia M."/>
            <person name="Sanchez-Ramirez S."/>
            <person name="Szollosi G.J."/>
            <person name="Szarkandi J.G."/>
            <person name="Papp V."/>
            <person name="Albert L."/>
            <person name="Andreopoulos W."/>
            <person name="Angelini C."/>
            <person name="Antonin V."/>
            <person name="Barry K.W."/>
            <person name="Bougher N.L."/>
            <person name="Buchanan P."/>
            <person name="Buyck B."/>
            <person name="Bense V."/>
            <person name="Catcheside P."/>
            <person name="Chovatia M."/>
            <person name="Cooper J."/>
            <person name="Damon W."/>
            <person name="Desjardin D."/>
            <person name="Finy P."/>
            <person name="Geml J."/>
            <person name="Haridas S."/>
            <person name="Hughes K."/>
            <person name="Justo A."/>
            <person name="Karasinski D."/>
            <person name="Kautmanova I."/>
            <person name="Kiss B."/>
            <person name="Kocsube S."/>
            <person name="Kotiranta H."/>
            <person name="LaButti K.M."/>
            <person name="Lechner B.E."/>
            <person name="Liimatainen K."/>
            <person name="Lipzen A."/>
            <person name="Lukacs Z."/>
            <person name="Mihaltcheva S."/>
            <person name="Morgado L.N."/>
            <person name="Niskanen T."/>
            <person name="Noordeloos M.E."/>
            <person name="Ohm R.A."/>
            <person name="Ortiz-Santana B."/>
            <person name="Ovrebo C."/>
            <person name="Racz N."/>
            <person name="Riley R."/>
            <person name="Savchenko A."/>
            <person name="Shiryaev A."/>
            <person name="Soop K."/>
            <person name="Spirin V."/>
            <person name="Szebenyi C."/>
            <person name="Tomsovsky M."/>
            <person name="Tulloss R.E."/>
            <person name="Uehling J."/>
            <person name="Grigoriev I.V."/>
            <person name="Vagvolgyi C."/>
            <person name="Papp T."/>
            <person name="Martin F.M."/>
            <person name="Miettinen O."/>
            <person name="Hibbett D.S."/>
            <person name="Nagy L.G."/>
        </authorList>
    </citation>
    <scope>NUCLEOTIDE SEQUENCE [LARGE SCALE GENOMIC DNA]</scope>
    <source>
        <strain evidence="1 2">CBS 166.37</strain>
    </source>
</reference>
<proteinExistence type="predicted"/>
<accession>A0A5C3LIV5</accession>
<evidence type="ECO:0000313" key="2">
    <source>
        <dbReference type="Proteomes" id="UP000308652"/>
    </source>
</evidence>
<name>A0A5C3LIV5_9AGAR</name>
<keyword evidence="2" id="KW-1185">Reference proteome</keyword>